<gene>
    <name evidence="4" type="ORF">UPYG_G00349790</name>
</gene>
<feature type="compositionally biased region" description="Basic and acidic residues" evidence="1">
    <location>
        <begin position="189"/>
        <end position="198"/>
    </location>
</feature>
<feature type="signal peptide" evidence="2">
    <location>
        <begin position="1"/>
        <end position="17"/>
    </location>
</feature>
<feature type="compositionally biased region" description="Basic and acidic residues" evidence="1">
    <location>
        <begin position="56"/>
        <end position="78"/>
    </location>
</feature>
<dbReference type="AlphaFoldDB" id="A0ABD0W2J5"/>
<feature type="region of interest" description="Disordered" evidence="1">
    <location>
        <begin position="181"/>
        <end position="338"/>
    </location>
</feature>
<dbReference type="InterPro" id="IPR057603">
    <property type="entry name" value="Periphilin-1_C"/>
</dbReference>
<feature type="chain" id="PRO_5044779018" description="Periphilin-1 C-terminal domain-containing protein" evidence="2">
    <location>
        <begin position="18"/>
        <end position="424"/>
    </location>
</feature>
<feature type="compositionally biased region" description="Polar residues" evidence="1">
    <location>
        <begin position="305"/>
        <end position="314"/>
    </location>
</feature>
<evidence type="ECO:0000256" key="1">
    <source>
        <dbReference type="SAM" id="MobiDB-lite"/>
    </source>
</evidence>
<evidence type="ECO:0000313" key="4">
    <source>
        <dbReference type="EMBL" id="KAL0963108.1"/>
    </source>
</evidence>
<keyword evidence="5" id="KW-1185">Reference proteome</keyword>
<feature type="compositionally biased region" description="Basic and acidic residues" evidence="1">
    <location>
        <begin position="129"/>
        <end position="141"/>
    </location>
</feature>
<proteinExistence type="predicted"/>
<evidence type="ECO:0000259" key="3">
    <source>
        <dbReference type="Pfam" id="PF25234"/>
    </source>
</evidence>
<reference evidence="4 5" key="1">
    <citation type="submission" date="2024-06" db="EMBL/GenBank/DDBJ databases">
        <authorList>
            <person name="Pan Q."/>
            <person name="Wen M."/>
            <person name="Jouanno E."/>
            <person name="Zahm M."/>
            <person name="Klopp C."/>
            <person name="Cabau C."/>
            <person name="Louis A."/>
            <person name="Berthelot C."/>
            <person name="Parey E."/>
            <person name="Roest Crollius H."/>
            <person name="Montfort J."/>
            <person name="Robinson-Rechavi M."/>
            <person name="Bouchez O."/>
            <person name="Lampietro C."/>
            <person name="Lopez Roques C."/>
            <person name="Donnadieu C."/>
            <person name="Postlethwait J."/>
            <person name="Bobe J."/>
            <person name="Verreycken H."/>
            <person name="Guiguen Y."/>
        </authorList>
    </citation>
    <scope>NUCLEOTIDE SEQUENCE [LARGE SCALE GENOMIC DNA]</scope>
    <source>
        <strain evidence="4">Up_M1</strain>
        <tissue evidence="4">Testis</tissue>
    </source>
</reference>
<organism evidence="4 5">
    <name type="scientific">Umbra pygmaea</name>
    <name type="common">Eastern mudminnow</name>
    <dbReference type="NCBI Taxonomy" id="75934"/>
    <lineage>
        <taxon>Eukaryota</taxon>
        <taxon>Metazoa</taxon>
        <taxon>Chordata</taxon>
        <taxon>Craniata</taxon>
        <taxon>Vertebrata</taxon>
        <taxon>Euteleostomi</taxon>
        <taxon>Actinopterygii</taxon>
        <taxon>Neopterygii</taxon>
        <taxon>Teleostei</taxon>
        <taxon>Protacanthopterygii</taxon>
        <taxon>Esociformes</taxon>
        <taxon>Umbridae</taxon>
        <taxon>Umbra</taxon>
    </lineage>
</organism>
<feature type="compositionally biased region" description="Basic and acidic residues" evidence="1">
    <location>
        <begin position="315"/>
        <end position="329"/>
    </location>
</feature>
<sequence length="424" mass="47529">MYLCFLAVADTPLLIVAWDTQKMAYRRERNIRDVYEERFLPERSAPYPRGAGAGPMERRPAVFGRPEEEYSRGFEYDSPRFYPNGGPRSYHGEDQRGYHGDSVHFPADRRSGPPSRRPEEPYPFPSRGPPREDPHTARQMEFRSSNRVAPPPPGARPQGIYAAPRALSAVVPEGGDDTLMQAILSLDRGPTEDREAYRRKAPFPPLRERSPLRRAEVPPSPHSRSGSSVSSRGYSPDRSKGLPYPPQQKSGEYPEVPCGAPVTGGEQQWGGGLFTKMAPGPVPLGSEEYCQSRMSDKDRPPGHSQEGSPQSTASVKEEAHTLEAEREEGPPPITDPHMTLEDFQERRAQAITAKAQEIEKVYRQDCETFGMVVKMLVAKDPGLEKQLQIPLRENLGEIRDRCLDDLKHYISMLDEVVRQPESSA</sequence>
<accession>A0ABD0W2J5</accession>
<evidence type="ECO:0000313" key="5">
    <source>
        <dbReference type="Proteomes" id="UP001557470"/>
    </source>
</evidence>
<feature type="domain" description="Periphilin-1 C-terminal" evidence="3">
    <location>
        <begin position="341"/>
        <end position="415"/>
    </location>
</feature>
<dbReference type="PANTHER" id="PTHR15836:SF4">
    <property type="entry name" value="PERIPHILIN-1"/>
    <property type="match status" value="1"/>
</dbReference>
<comment type="caution">
    <text evidence="4">The sequence shown here is derived from an EMBL/GenBank/DDBJ whole genome shotgun (WGS) entry which is preliminary data.</text>
</comment>
<dbReference type="InterPro" id="IPR028851">
    <property type="entry name" value="Pphln1"/>
</dbReference>
<protein>
    <recommendedName>
        <fullName evidence="3">Periphilin-1 C-terminal domain-containing protein</fullName>
    </recommendedName>
</protein>
<dbReference type="PANTHER" id="PTHR15836">
    <property type="entry name" value="PERIPHILIN 1"/>
    <property type="match status" value="1"/>
</dbReference>
<feature type="compositionally biased region" description="Low complexity" evidence="1">
    <location>
        <begin position="222"/>
        <end position="234"/>
    </location>
</feature>
<dbReference type="CDD" id="cd22896">
    <property type="entry name" value="periphilin-like"/>
    <property type="match status" value="1"/>
</dbReference>
<dbReference type="EMBL" id="JAGEUA010000011">
    <property type="protein sequence ID" value="KAL0963108.1"/>
    <property type="molecule type" value="Genomic_DNA"/>
</dbReference>
<feature type="region of interest" description="Disordered" evidence="1">
    <location>
        <begin position="46"/>
        <end position="161"/>
    </location>
</feature>
<dbReference type="Pfam" id="PF25234">
    <property type="entry name" value="Periphilin_C"/>
    <property type="match status" value="1"/>
</dbReference>
<evidence type="ECO:0000256" key="2">
    <source>
        <dbReference type="SAM" id="SignalP"/>
    </source>
</evidence>
<dbReference type="Proteomes" id="UP001557470">
    <property type="component" value="Unassembled WGS sequence"/>
</dbReference>
<keyword evidence="2" id="KW-0732">Signal</keyword>
<feature type="compositionally biased region" description="Basic and acidic residues" evidence="1">
    <location>
        <begin position="90"/>
        <end position="120"/>
    </location>
</feature>
<feature type="compositionally biased region" description="Basic and acidic residues" evidence="1">
    <location>
        <begin position="206"/>
        <end position="216"/>
    </location>
</feature>
<name>A0ABD0W2J5_UMBPY</name>